<feature type="transmembrane region" description="Helical" evidence="1">
    <location>
        <begin position="344"/>
        <end position="365"/>
    </location>
</feature>
<sequence>MPGVVAFALMLIAATYGLVRLAFGLLLPDIQSELGFSADVAGAISAGGSALYVVGALVGFFAAGAPRVLVATAAGSAALGAAGMALATDAVVFAVAAAVGSAGAGFASPGVVGVLRSHPGTSSRPAFQDVANSGTGPGLVAAGLLALALLPGWRIVWAVAAVVAVVAGVGVLLTSRSHVPPRGRPAVPPGRWFLAHARPIAAALALGAGSAAVWTFGRIALVDAGMDAASSVVAWIALGAGGAVVAFTSSRTVGWGPRRVWVLTGVLAAVATVSLPLVAESFLAALGACVVFGWSYTAATGALIGWTGDIDAERPAAGTALLFVVLVAGQGAGAAALGGLVEPWGYAGVFAVASVVLLVATLGAVSPRGRESRALPPVAARGLR</sequence>
<dbReference type="AlphaFoldDB" id="A0A3S3MUU8"/>
<keyword evidence="1" id="KW-0812">Transmembrane</keyword>
<dbReference type="EMBL" id="RBZY01000095">
    <property type="protein sequence ID" value="RWR15674.1"/>
    <property type="molecule type" value="Genomic_DNA"/>
</dbReference>
<dbReference type="InterPro" id="IPR011701">
    <property type="entry name" value="MFS"/>
</dbReference>
<feature type="transmembrane region" description="Helical" evidence="1">
    <location>
        <begin position="318"/>
        <end position="338"/>
    </location>
</feature>
<comment type="caution">
    <text evidence="2">The sequence shown here is derived from an EMBL/GenBank/DDBJ whole genome shotgun (WGS) entry which is preliminary data.</text>
</comment>
<gene>
    <name evidence="2" type="ORF">D8Y23_15850</name>
</gene>
<reference evidence="2 3" key="1">
    <citation type="journal article" date="2018" name="Front. Microbiol.">
        <title>Novel Insights Into Bacterial Dimethylsulfoniopropionate Catabolism in the East China Sea.</title>
        <authorList>
            <person name="Liu J."/>
            <person name="Liu J."/>
            <person name="Zhang S.H."/>
            <person name="Liang J."/>
            <person name="Lin H."/>
            <person name="Song D."/>
            <person name="Yang G.P."/>
            <person name="Todd J.D."/>
            <person name="Zhang X.H."/>
        </authorList>
    </citation>
    <scope>NUCLEOTIDE SEQUENCE [LARGE SCALE GENOMIC DNA]</scope>
    <source>
        <strain evidence="2 3">ZYFD042</strain>
    </source>
</reference>
<dbReference type="SUPFAM" id="SSF103473">
    <property type="entry name" value="MFS general substrate transporter"/>
    <property type="match status" value="1"/>
</dbReference>
<proteinExistence type="predicted"/>
<keyword evidence="1" id="KW-0472">Membrane</keyword>
<name>A0A3S3MUU8_9MICO</name>
<evidence type="ECO:0000313" key="3">
    <source>
        <dbReference type="Proteomes" id="UP000285970"/>
    </source>
</evidence>
<evidence type="ECO:0000256" key="1">
    <source>
        <dbReference type="SAM" id="Phobius"/>
    </source>
</evidence>
<keyword evidence="1" id="KW-1133">Transmembrane helix</keyword>
<organism evidence="2 3">
    <name type="scientific">Microbacterium enclense</name>
    <dbReference type="NCBI Taxonomy" id="993073"/>
    <lineage>
        <taxon>Bacteria</taxon>
        <taxon>Bacillati</taxon>
        <taxon>Actinomycetota</taxon>
        <taxon>Actinomycetes</taxon>
        <taxon>Micrococcales</taxon>
        <taxon>Microbacteriaceae</taxon>
        <taxon>Microbacterium</taxon>
    </lineage>
</organism>
<feature type="transmembrane region" description="Helical" evidence="1">
    <location>
        <begin position="285"/>
        <end position="306"/>
    </location>
</feature>
<dbReference type="GO" id="GO:0022857">
    <property type="term" value="F:transmembrane transporter activity"/>
    <property type="evidence" value="ECO:0007669"/>
    <property type="project" value="InterPro"/>
</dbReference>
<feature type="transmembrane region" description="Helical" evidence="1">
    <location>
        <begin position="228"/>
        <end position="248"/>
    </location>
</feature>
<accession>A0A3S3MUU8</accession>
<feature type="transmembrane region" description="Helical" evidence="1">
    <location>
        <begin position="155"/>
        <end position="174"/>
    </location>
</feature>
<dbReference type="Gene3D" id="1.20.1250.20">
    <property type="entry name" value="MFS general substrate transporter like domains"/>
    <property type="match status" value="1"/>
</dbReference>
<protein>
    <submittedName>
        <fullName evidence="2">MFS transporter</fullName>
    </submittedName>
</protein>
<dbReference type="InterPro" id="IPR036259">
    <property type="entry name" value="MFS_trans_sf"/>
</dbReference>
<feature type="transmembrane region" description="Helical" evidence="1">
    <location>
        <begin position="40"/>
        <end position="61"/>
    </location>
</feature>
<dbReference type="Proteomes" id="UP000285970">
    <property type="component" value="Unassembled WGS sequence"/>
</dbReference>
<dbReference type="Pfam" id="PF07690">
    <property type="entry name" value="MFS_1"/>
    <property type="match status" value="1"/>
</dbReference>
<evidence type="ECO:0000313" key="2">
    <source>
        <dbReference type="EMBL" id="RWR15674.1"/>
    </source>
</evidence>
<feature type="transmembrane region" description="Helical" evidence="1">
    <location>
        <begin position="195"/>
        <end position="216"/>
    </location>
</feature>
<feature type="transmembrane region" description="Helical" evidence="1">
    <location>
        <begin position="260"/>
        <end position="279"/>
    </location>
</feature>